<dbReference type="GeneID" id="24437216"/>
<gene>
    <name evidence="1" type="ORF">TTHERM_000088099</name>
</gene>
<accession>W7XJ50</accession>
<dbReference type="AlphaFoldDB" id="W7XJ50"/>
<organism evidence="1 2">
    <name type="scientific">Tetrahymena thermophila (strain SB210)</name>
    <dbReference type="NCBI Taxonomy" id="312017"/>
    <lineage>
        <taxon>Eukaryota</taxon>
        <taxon>Sar</taxon>
        <taxon>Alveolata</taxon>
        <taxon>Ciliophora</taxon>
        <taxon>Intramacronucleata</taxon>
        <taxon>Oligohymenophorea</taxon>
        <taxon>Hymenostomatida</taxon>
        <taxon>Tetrahymenina</taxon>
        <taxon>Tetrahymenidae</taxon>
        <taxon>Tetrahymena</taxon>
    </lineage>
</organism>
<dbReference type="EMBL" id="GG662749">
    <property type="protein sequence ID" value="EWS75211.1"/>
    <property type="molecule type" value="Genomic_DNA"/>
</dbReference>
<name>W7XJ50_TETTS</name>
<evidence type="ECO:0000313" key="1">
    <source>
        <dbReference type="EMBL" id="EWS75211.1"/>
    </source>
</evidence>
<dbReference type="KEGG" id="tet:TTHERM_000088099"/>
<reference evidence="2" key="1">
    <citation type="journal article" date="2006" name="PLoS Biol.">
        <title>Macronuclear genome sequence of the ciliate Tetrahymena thermophila, a model eukaryote.</title>
        <authorList>
            <person name="Eisen J.A."/>
            <person name="Coyne R.S."/>
            <person name="Wu M."/>
            <person name="Wu D."/>
            <person name="Thiagarajan M."/>
            <person name="Wortman J.R."/>
            <person name="Badger J.H."/>
            <person name="Ren Q."/>
            <person name="Amedeo P."/>
            <person name="Jones K.M."/>
            <person name="Tallon L.J."/>
            <person name="Delcher A.L."/>
            <person name="Salzberg S.L."/>
            <person name="Silva J.C."/>
            <person name="Haas B.J."/>
            <person name="Majoros W.H."/>
            <person name="Farzad M."/>
            <person name="Carlton J.M."/>
            <person name="Smith R.K. Jr."/>
            <person name="Garg J."/>
            <person name="Pearlman R.E."/>
            <person name="Karrer K.M."/>
            <person name="Sun L."/>
            <person name="Manning G."/>
            <person name="Elde N.C."/>
            <person name="Turkewitz A.P."/>
            <person name="Asai D.J."/>
            <person name="Wilkes D.E."/>
            <person name="Wang Y."/>
            <person name="Cai H."/>
            <person name="Collins K."/>
            <person name="Stewart B.A."/>
            <person name="Lee S.R."/>
            <person name="Wilamowska K."/>
            <person name="Weinberg Z."/>
            <person name="Ruzzo W.L."/>
            <person name="Wloga D."/>
            <person name="Gaertig J."/>
            <person name="Frankel J."/>
            <person name="Tsao C.-C."/>
            <person name="Gorovsky M.A."/>
            <person name="Keeling P.J."/>
            <person name="Waller R.F."/>
            <person name="Patron N.J."/>
            <person name="Cherry J.M."/>
            <person name="Stover N.A."/>
            <person name="Krieger C.J."/>
            <person name="del Toro C."/>
            <person name="Ryder H.F."/>
            <person name="Williamson S.C."/>
            <person name="Barbeau R.A."/>
            <person name="Hamilton E.P."/>
            <person name="Orias E."/>
        </authorList>
    </citation>
    <scope>NUCLEOTIDE SEQUENCE [LARGE SCALE GENOMIC DNA]</scope>
    <source>
        <strain evidence="2">SB210</strain>
    </source>
</reference>
<proteinExistence type="predicted"/>
<keyword evidence="2" id="KW-1185">Reference proteome</keyword>
<sequence length="58" mass="7040">MHLIFLYFYLNFYQISQLIKLLSQLIENISNYVGLINIFFCQNKNKQQLNNPRCKLQL</sequence>
<protein>
    <submittedName>
        <fullName evidence="1">Uncharacterized protein</fullName>
    </submittedName>
</protein>
<dbReference type="RefSeq" id="XP_012652202.1">
    <property type="nucleotide sequence ID" value="XM_012796748.1"/>
</dbReference>
<dbReference type="InParanoid" id="W7XJ50"/>
<evidence type="ECO:0000313" key="2">
    <source>
        <dbReference type="Proteomes" id="UP000009168"/>
    </source>
</evidence>
<dbReference type="Proteomes" id="UP000009168">
    <property type="component" value="Unassembled WGS sequence"/>
</dbReference>